<organism evidence="2 3">
    <name type="scientific">Aspergillus steynii IBT 23096</name>
    <dbReference type="NCBI Taxonomy" id="1392250"/>
    <lineage>
        <taxon>Eukaryota</taxon>
        <taxon>Fungi</taxon>
        <taxon>Dikarya</taxon>
        <taxon>Ascomycota</taxon>
        <taxon>Pezizomycotina</taxon>
        <taxon>Eurotiomycetes</taxon>
        <taxon>Eurotiomycetidae</taxon>
        <taxon>Eurotiales</taxon>
        <taxon>Aspergillaceae</taxon>
        <taxon>Aspergillus</taxon>
        <taxon>Aspergillus subgen. Circumdati</taxon>
    </lineage>
</organism>
<dbReference type="InterPro" id="IPR000719">
    <property type="entry name" value="Prot_kinase_dom"/>
</dbReference>
<feature type="domain" description="Protein kinase" evidence="1">
    <location>
        <begin position="13"/>
        <end position="226"/>
    </location>
</feature>
<dbReference type="PANTHER" id="PTHR37171:SF1">
    <property type="entry name" value="SERINE_THREONINE-PROTEIN KINASE YRZF-RELATED"/>
    <property type="match status" value="1"/>
</dbReference>
<dbReference type="OrthoDB" id="4185642at2759"/>
<dbReference type="InterPro" id="IPR011009">
    <property type="entry name" value="Kinase-like_dom_sf"/>
</dbReference>
<gene>
    <name evidence="2" type="ORF">P170DRAFT_408052</name>
</gene>
<dbReference type="AlphaFoldDB" id="A0A2I2G867"/>
<comment type="caution">
    <text evidence="2">The sequence shown here is derived from an EMBL/GenBank/DDBJ whole genome shotgun (WGS) entry which is preliminary data.</text>
</comment>
<dbReference type="GeneID" id="36554410"/>
<dbReference type="InterPro" id="IPR052396">
    <property type="entry name" value="Meiotic_Drive_Suppr_Kinase"/>
</dbReference>
<dbReference type="GO" id="GO:0005524">
    <property type="term" value="F:ATP binding"/>
    <property type="evidence" value="ECO:0007669"/>
    <property type="project" value="InterPro"/>
</dbReference>
<dbReference type="GO" id="GO:0004672">
    <property type="term" value="F:protein kinase activity"/>
    <property type="evidence" value="ECO:0007669"/>
    <property type="project" value="InterPro"/>
</dbReference>
<dbReference type="SUPFAM" id="SSF56112">
    <property type="entry name" value="Protein kinase-like (PK-like)"/>
    <property type="match status" value="1"/>
</dbReference>
<protein>
    <recommendedName>
        <fullName evidence="1">Protein kinase domain-containing protein</fullName>
    </recommendedName>
</protein>
<proteinExistence type="predicted"/>
<evidence type="ECO:0000313" key="3">
    <source>
        <dbReference type="Proteomes" id="UP000234275"/>
    </source>
</evidence>
<evidence type="ECO:0000313" key="2">
    <source>
        <dbReference type="EMBL" id="PLB49076.1"/>
    </source>
</evidence>
<keyword evidence="3" id="KW-1185">Reference proteome</keyword>
<dbReference type="VEuPathDB" id="FungiDB:P170DRAFT_408052"/>
<name>A0A2I2G867_9EURO</name>
<dbReference type="RefSeq" id="XP_024704378.1">
    <property type="nucleotide sequence ID" value="XM_024846711.1"/>
</dbReference>
<evidence type="ECO:0000259" key="1">
    <source>
        <dbReference type="PROSITE" id="PS50011"/>
    </source>
</evidence>
<accession>A0A2I2G867</accession>
<sequence>MADEYVGINPSDVTFLELLQESKNSAVFKVRVRGRMCVMKVYHDRGLSECDPPDYDVNLFSRESSAYRRMKERGLYRQGVVPDFYGTITQIQPTLWPSLHMFLQDKLAPNAVLIEYIPDAQQIDLSNFSKDYLVQLRDSLYSIHQAGVLHGDPKPRNMIISRKQNRVLWIDFDSAQTFSGNLSPRQNVWFKEENETMEYFIKALTQDHVDGRLSREYSYYYGWFPC</sequence>
<dbReference type="PROSITE" id="PS50011">
    <property type="entry name" value="PROTEIN_KINASE_DOM"/>
    <property type="match status" value="1"/>
</dbReference>
<dbReference type="InterPro" id="IPR009330">
    <property type="entry name" value="LipoPS_heptP_kinase"/>
</dbReference>
<dbReference type="PANTHER" id="PTHR37171">
    <property type="entry name" value="SERINE/THREONINE-PROTEIN KINASE YRZF-RELATED"/>
    <property type="match status" value="1"/>
</dbReference>
<dbReference type="STRING" id="1392250.A0A2I2G867"/>
<dbReference type="Proteomes" id="UP000234275">
    <property type="component" value="Unassembled WGS sequence"/>
</dbReference>
<dbReference type="Pfam" id="PF06176">
    <property type="entry name" value="WaaY"/>
    <property type="match status" value="1"/>
</dbReference>
<dbReference type="EMBL" id="MSFO01000004">
    <property type="protein sequence ID" value="PLB49076.1"/>
    <property type="molecule type" value="Genomic_DNA"/>
</dbReference>
<reference evidence="2 3" key="1">
    <citation type="submission" date="2016-12" db="EMBL/GenBank/DDBJ databases">
        <title>The genomes of Aspergillus section Nigri reveals drivers in fungal speciation.</title>
        <authorList>
            <consortium name="DOE Joint Genome Institute"/>
            <person name="Vesth T.C."/>
            <person name="Nybo J."/>
            <person name="Theobald S."/>
            <person name="Brandl J."/>
            <person name="Frisvad J.C."/>
            <person name="Nielsen K.F."/>
            <person name="Lyhne E.K."/>
            <person name="Kogle M.E."/>
            <person name="Kuo A."/>
            <person name="Riley R."/>
            <person name="Clum A."/>
            <person name="Nolan M."/>
            <person name="Lipzen A."/>
            <person name="Salamov A."/>
            <person name="Henrissat B."/>
            <person name="Wiebenga A."/>
            <person name="De Vries R.P."/>
            <person name="Grigoriev I.V."/>
            <person name="Mortensen U.H."/>
            <person name="Andersen M.R."/>
            <person name="Baker S.E."/>
        </authorList>
    </citation>
    <scope>NUCLEOTIDE SEQUENCE [LARGE SCALE GENOMIC DNA]</scope>
    <source>
        <strain evidence="2 3">IBT 23096</strain>
    </source>
</reference>
<dbReference type="Gene3D" id="1.10.510.10">
    <property type="entry name" value="Transferase(Phosphotransferase) domain 1"/>
    <property type="match status" value="1"/>
</dbReference>